<feature type="transmembrane region" description="Helical" evidence="7">
    <location>
        <begin position="44"/>
        <end position="70"/>
    </location>
</feature>
<evidence type="ECO:0000256" key="5">
    <source>
        <dbReference type="ARBA" id="ARBA00022989"/>
    </source>
</evidence>
<reference evidence="9 10" key="1">
    <citation type="submission" date="2019-06" db="EMBL/GenBank/DDBJ databases">
        <title>Genome sequence of Litorilinea aerophila BAA-2444.</title>
        <authorList>
            <person name="Maclea K.S."/>
            <person name="Maurais E.G."/>
            <person name="Iannazzi L.C."/>
        </authorList>
    </citation>
    <scope>NUCLEOTIDE SEQUENCE [LARGE SCALE GENOMIC DNA]</scope>
    <source>
        <strain evidence="9 10">ATCC BAA-2444</strain>
    </source>
</reference>
<dbReference type="OrthoDB" id="9795150at2"/>
<dbReference type="Gene3D" id="1.20.1250.20">
    <property type="entry name" value="MFS general substrate transporter like domains"/>
    <property type="match status" value="2"/>
</dbReference>
<dbReference type="FunCoup" id="A0A540VLI5">
    <property type="interactions" value="3"/>
</dbReference>
<feature type="transmembrane region" description="Helical" evidence="7">
    <location>
        <begin position="15"/>
        <end position="38"/>
    </location>
</feature>
<evidence type="ECO:0000256" key="6">
    <source>
        <dbReference type="ARBA" id="ARBA00023136"/>
    </source>
</evidence>
<dbReference type="InterPro" id="IPR011701">
    <property type="entry name" value="MFS"/>
</dbReference>
<feature type="transmembrane region" description="Helical" evidence="7">
    <location>
        <begin position="338"/>
        <end position="356"/>
    </location>
</feature>
<feature type="transmembrane region" description="Helical" evidence="7">
    <location>
        <begin position="303"/>
        <end position="326"/>
    </location>
</feature>
<dbReference type="EMBL" id="VIGC01000002">
    <property type="protein sequence ID" value="TQE97624.1"/>
    <property type="molecule type" value="Genomic_DNA"/>
</dbReference>
<evidence type="ECO:0000256" key="7">
    <source>
        <dbReference type="SAM" id="Phobius"/>
    </source>
</evidence>
<accession>A0A540VLI5</accession>
<evidence type="ECO:0000313" key="10">
    <source>
        <dbReference type="Proteomes" id="UP000317371"/>
    </source>
</evidence>
<evidence type="ECO:0000256" key="1">
    <source>
        <dbReference type="ARBA" id="ARBA00004651"/>
    </source>
</evidence>
<proteinExistence type="inferred from homology"/>
<comment type="subcellular location">
    <subcellularLocation>
        <location evidence="1">Cell membrane</location>
        <topology evidence="1">Multi-pass membrane protein</topology>
    </subcellularLocation>
</comment>
<keyword evidence="3" id="KW-0813">Transport</keyword>
<evidence type="ECO:0000256" key="2">
    <source>
        <dbReference type="ARBA" id="ARBA00008335"/>
    </source>
</evidence>
<evidence type="ECO:0000256" key="4">
    <source>
        <dbReference type="ARBA" id="ARBA00022692"/>
    </source>
</evidence>
<dbReference type="Proteomes" id="UP000317371">
    <property type="component" value="Unassembled WGS sequence"/>
</dbReference>
<dbReference type="Pfam" id="PF07690">
    <property type="entry name" value="MFS_1"/>
    <property type="match status" value="1"/>
</dbReference>
<dbReference type="GO" id="GO:0005886">
    <property type="term" value="C:plasma membrane"/>
    <property type="evidence" value="ECO:0007669"/>
    <property type="project" value="UniProtKB-SubCell"/>
</dbReference>
<evidence type="ECO:0000256" key="3">
    <source>
        <dbReference type="ARBA" id="ARBA00022448"/>
    </source>
</evidence>
<organism evidence="9 10">
    <name type="scientific">Litorilinea aerophila</name>
    <dbReference type="NCBI Taxonomy" id="1204385"/>
    <lineage>
        <taxon>Bacteria</taxon>
        <taxon>Bacillati</taxon>
        <taxon>Chloroflexota</taxon>
        <taxon>Caldilineae</taxon>
        <taxon>Caldilineales</taxon>
        <taxon>Caldilineaceae</taxon>
        <taxon>Litorilinea</taxon>
    </lineage>
</organism>
<dbReference type="InParanoid" id="A0A540VLI5"/>
<feature type="transmembrane region" description="Helical" evidence="7">
    <location>
        <begin position="105"/>
        <end position="128"/>
    </location>
</feature>
<gene>
    <name evidence="9" type="ORF">FKZ61_01770</name>
</gene>
<dbReference type="PANTHER" id="PTHR23514:SF3">
    <property type="entry name" value="BYPASS OF STOP CODON PROTEIN 6"/>
    <property type="match status" value="1"/>
</dbReference>
<name>A0A540VLI5_9CHLR</name>
<dbReference type="PROSITE" id="PS50850">
    <property type="entry name" value="MFS"/>
    <property type="match status" value="1"/>
</dbReference>
<protein>
    <submittedName>
        <fullName evidence="9">MFS transporter</fullName>
    </submittedName>
</protein>
<dbReference type="GO" id="GO:0022857">
    <property type="term" value="F:transmembrane transporter activity"/>
    <property type="evidence" value="ECO:0007669"/>
    <property type="project" value="InterPro"/>
</dbReference>
<keyword evidence="6 7" id="KW-0472">Membrane</keyword>
<dbReference type="InterPro" id="IPR051788">
    <property type="entry name" value="MFS_Transporter"/>
</dbReference>
<dbReference type="SUPFAM" id="SSF103473">
    <property type="entry name" value="MFS general substrate transporter"/>
    <property type="match status" value="1"/>
</dbReference>
<feature type="transmembrane region" description="Helical" evidence="7">
    <location>
        <begin position="276"/>
        <end position="297"/>
    </location>
</feature>
<comment type="similarity">
    <text evidence="2">Belongs to the major facilitator superfamily.</text>
</comment>
<feature type="transmembrane region" description="Helical" evidence="7">
    <location>
        <begin position="168"/>
        <end position="193"/>
    </location>
</feature>
<feature type="transmembrane region" description="Helical" evidence="7">
    <location>
        <begin position="82"/>
        <end position="99"/>
    </location>
</feature>
<keyword evidence="5 7" id="KW-1133">Transmembrane helix</keyword>
<dbReference type="AlphaFoldDB" id="A0A540VLI5"/>
<feature type="transmembrane region" description="Helical" evidence="7">
    <location>
        <begin position="214"/>
        <end position="236"/>
    </location>
</feature>
<dbReference type="PANTHER" id="PTHR23514">
    <property type="entry name" value="BYPASS OF STOP CODON PROTEIN 6"/>
    <property type="match status" value="1"/>
</dbReference>
<dbReference type="InterPro" id="IPR036259">
    <property type="entry name" value="MFS_trans_sf"/>
</dbReference>
<sequence>MPMFKEAPMERQQTLLGLVGYLFIGTAAVLIPSVMPAITAEFGAAGLTLAAIGLIFPARALGGILGNVLAGIGSDLLGRPRLVWLAALLLAGALGLTAASRPWLLLLLGFLLANGAQGALSTGINAMIADANLQAQARALNILHGVYGGGAALSPLAIGYLLDQGLSWRWSLAGTGLIWLIYAVSAYGLYRAAKPEARSAASQKLDLGMLRQRSFVALFLIAFIYNGVAYSLLGWIALMAQEQGNPSALFAVSFISLFYLALTAGRFLCAAFAERLGYITTLALLAAGMALTYPLVFLNLGTLWMATGVFCSGLSLSGLFPTALAYGSRLYPAQTGTMTGTLNVAMTLGAMVPPLWTGVVAQQAGFPVALGLNYLLVLPLGFLVWDLARQQRAGGASRPPVTQA</sequence>
<feature type="transmembrane region" description="Helical" evidence="7">
    <location>
        <begin position="248"/>
        <end position="269"/>
    </location>
</feature>
<feature type="domain" description="Major facilitator superfamily (MFS) profile" evidence="8">
    <location>
        <begin position="13"/>
        <end position="391"/>
    </location>
</feature>
<evidence type="ECO:0000313" key="9">
    <source>
        <dbReference type="EMBL" id="TQE97624.1"/>
    </source>
</evidence>
<comment type="caution">
    <text evidence="9">The sequence shown here is derived from an EMBL/GenBank/DDBJ whole genome shotgun (WGS) entry which is preliminary data.</text>
</comment>
<evidence type="ECO:0000259" key="8">
    <source>
        <dbReference type="PROSITE" id="PS50850"/>
    </source>
</evidence>
<keyword evidence="4 7" id="KW-0812">Transmembrane</keyword>
<keyword evidence="10" id="KW-1185">Reference proteome</keyword>
<feature type="transmembrane region" description="Helical" evidence="7">
    <location>
        <begin position="368"/>
        <end position="388"/>
    </location>
</feature>
<dbReference type="InterPro" id="IPR020846">
    <property type="entry name" value="MFS_dom"/>
</dbReference>
<feature type="transmembrane region" description="Helical" evidence="7">
    <location>
        <begin position="140"/>
        <end position="162"/>
    </location>
</feature>